<protein>
    <submittedName>
        <fullName evidence="9">Type VII secretion integral membrane protein EccD</fullName>
    </submittedName>
</protein>
<keyword evidence="10" id="KW-1185">Reference proteome</keyword>
<name>A0A4Q7UGH6_9ACTN</name>
<sequence length="496" mass="50862">MPPTIGSTCRRGEANFVRFVLNPLPGDHVVVVMTVAATDMCRLVVHGPQRQLEVAVPADVPVADLLPVLLTHLGDGLADAGLAHGGWVLQRLGEPPLAEESSVASLGLHDGDQVYLRPRSDQIPPVHFDDLADGLATGVRSRAGLWRPEMIRWSALGVLVLLLVLGLVVVALPGPPIVRAFAAALIALICLGGAFSCTRAAGDRGFGLVAAFGGIAYAFLAGLIAPDATQRDAALSLGSAQLFTGAVAAGVIALLAGFLLGWAGPLTVGVFSAAVYGAVGAGLAAFVNQPAGSAAAVVVVLATVLTVPVPLIAFKLAKIRLAPLPTEPEHLQEEIDPEPSDVLLAQTAQADRFMTGLYLGNGLATAIAMLLLVLTDGWAAWTLAGLVALVRLLALRPMTSAWHRLASAVPAVLGLALMALLTLADAAPLSRLAVAAGSLPIAGLALFALGSKLPNRRIMPYWGRVGDIAQLLSTVAMLPVLLALLGAYGAARALAG</sequence>
<comment type="subcellular location">
    <subcellularLocation>
        <location evidence="1">Cell membrane</location>
        <topology evidence="1">Multi-pass membrane protein</topology>
    </subcellularLocation>
</comment>
<keyword evidence="3" id="KW-1003">Cell membrane</keyword>
<evidence type="ECO:0000313" key="9">
    <source>
        <dbReference type="EMBL" id="RZT79458.1"/>
    </source>
</evidence>
<dbReference type="AlphaFoldDB" id="A0A4Q7UGH6"/>
<dbReference type="InterPro" id="IPR024962">
    <property type="entry name" value="YukD-like"/>
</dbReference>
<feature type="domain" description="EccD-like transmembrane" evidence="8">
    <location>
        <begin position="152"/>
        <end position="494"/>
    </location>
</feature>
<evidence type="ECO:0000256" key="5">
    <source>
        <dbReference type="ARBA" id="ARBA00022989"/>
    </source>
</evidence>
<proteinExistence type="inferred from homology"/>
<feature type="transmembrane region" description="Helical" evidence="7">
    <location>
        <begin position="406"/>
        <end position="424"/>
    </location>
</feature>
<feature type="transmembrane region" description="Helical" evidence="7">
    <location>
        <begin position="353"/>
        <end position="372"/>
    </location>
</feature>
<keyword evidence="6 7" id="KW-0472">Membrane</keyword>
<dbReference type="EMBL" id="SHKK01000001">
    <property type="protein sequence ID" value="RZT79458.1"/>
    <property type="molecule type" value="Genomic_DNA"/>
</dbReference>
<organism evidence="9 10">
    <name type="scientific">Micromonospora violae</name>
    <dbReference type="NCBI Taxonomy" id="1278207"/>
    <lineage>
        <taxon>Bacteria</taxon>
        <taxon>Bacillati</taxon>
        <taxon>Actinomycetota</taxon>
        <taxon>Actinomycetes</taxon>
        <taxon>Micromonosporales</taxon>
        <taxon>Micromonosporaceae</taxon>
        <taxon>Micromonospora</taxon>
    </lineage>
</organism>
<evidence type="ECO:0000259" key="8">
    <source>
        <dbReference type="Pfam" id="PF19053"/>
    </source>
</evidence>
<feature type="transmembrane region" description="Helical" evidence="7">
    <location>
        <begin position="266"/>
        <end position="287"/>
    </location>
</feature>
<evidence type="ECO:0000256" key="3">
    <source>
        <dbReference type="ARBA" id="ARBA00022475"/>
    </source>
</evidence>
<keyword evidence="5 7" id="KW-1133">Transmembrane helix</keyword>
<dbReference type="Proteomes" id="UP000293781">
    <property type="component" value="Unassembled WGS sequence"/>
</dbReference>
<feature type="transmembrane region" description="Helical" evidence="7">
    <location>
        <begin position="177"/>
        <end position="198"/>
    </location>
</feature>
<feature type="transmembrane region" description="Helical" evidence="7">
    <location>
        <begin position="237"/>
        <end position="259"/>
    </location>
</feature>
<feature type="transmembrane region" description="Helical" evidence="7">
    <location>
        <begin position="471"/>
        <end position="491"/>
    </location>
</feature>
<feature type="transmembrane region" description="Helical" evidence="7">
    <location>
        <begin position="150"/>
        <end position="171"/>
    </location>
</feature>
<evidence type="ECO:0000256" key="4">
    <source>
        <dbReference type="ARBA" id="ARBA00022692"/>
    </source>
</evidence>
<dbReference type="Pfam" id="PF08817">
    <property type="entry name" value="YukD"/>
    <property type="match status" value="1"/>
</dbReference>
<dbReference type="PIRSF" id="PIRSF017804">
    <property type="entry name" value="Secretion_EccD1"/>
    <property type="match status" value="1"/>
</dbReference>
<feature type="transmembrane region" description="Helical" evidence="7">
    <location>
        <begin position="205"/>
        <end position="225"/>
    </location>
</feature>
<comment type="caution">
    <text evidence="9">The sequence shown here is derived from an EMBL/GenBank/DDBJ whole genome shotgun (WGS) entry which is preliminary data.</text>
</comment>
<keyword evidence="4 7" id="KW-0812">Transmembrane</keyword>
<feature type="transmembrane region" description="Helical" evidence="7">
    <location>
        <begin position="430"/>
        <end position="450"/>
    </location>
</feature>
<dbReference type="InterPro" id="IPR006707">
    <property type="entry name" value="T7SS_EccD"/>
</dbReference>
<comment type="similarity">
    <text evidence="2">Belongs to the EccD/Snm4 family.</text>
</comment>
<dbReference type="GO" id="GO:0005886">
    <property type="term" value="C:plasma membrane"/>
    <property type="evidence" value="ECO:0007669"/>
    <property type="project" value="UniProtKB-SubCell"/>
</dbReference>
<dbReference type="InterPro" id="IPR044049">
    <property type="entry name" value="EccD_transm"/>
</dbReference>
<evidence type="ECO:0000313" key="10">
    <source>
        <dbReference type="Proteomes" id="UP000293781"/>
    </source>
</evidence>
<accession>A0A4Q7UGH6</accession>
<feature type="transmembrane region" description="Helical" evidence="7">
    <location>
        <begin position="378"/>
        <end position="394"/>
    </location>
</feature>
<gene>
    <name evidence="9" type="ORF">EV382_2657</name>
</gene>
<dbReference type="Gene3D" id="3.10.20.90">
    <property type="entry name" value="Phosphatidylinositol 3-kinase Catalytic Subunit, Chain A, domain 1"/>
    <property type="match status" value="1"/>
</dbReference>
<evidence type="ECO:0000256" key="7">
    <source>
        <dbReference type="SAM" id="Phobius"/>
    </source>
</evidence>
<dbReference type="NCBIfam" id="TIGR03920">
    <property type="entry name" value="T7SS_EccD"/>
    <property type="match status" value="1"/>
</dbReference>
<evidence type="ECO:0000256" key="1">
    <source>
        <dbReference type="ARBA" id="ARBA00004651"/>
    </source>
</evidence>
<reference evidence="9 10" key="1">
    <citation type="submission" date="2019-02" db="EMBL/GenBank/DDBJ databases">
        <title>Sequencing the genomes of 1000 actinobacteria strains.</title>
        <authorList>
            <person name="Klenk H.-P."/>
        </authorList>
    </citation>
    <scope>NUCLEOTIDE SEQUENCE [LARGE SCALE GENOMIC DNA]</scope>
    <source>
        <strain evidence="9 10">DSM 45888</strain>
    </source>
</reference>
<dbReference type="Pfam" id="PF19053">
    <property type="entry name" value="EccD"/>
    <property type="match status" value="1"/>
</dbReference>
<evidence type="ECO:0000256" key="2">
    <source>
        <dbReference type="ARBA" id="ARBA00006162"/>
    </source>
</evidence>
<evidence type="ECO:0000256" key="6">
    <source>
        <dbReference type="ARBA" id="ARBA00023136"/>
    </source>
</evidence>
<feature type="transmembrane region" description="Helical" evidence="7">
    <location>
        <begin position="293"/>
        <end position="314"/>
    </location>
</feature>